<dbReference type="GO" id="GO:0015035">
    <property type="term" value="F:protein-disulfide reductase activity"/>
    <property type="evidence" value="ECO:0007669"/>
    <property type="project" value="TreeGrafter"/>
</dbReference>
<feature type="transmembrane region" description="Helical" evidence="6">
    <location>
        <begin position="485"/>
        <end position="502"/>
    </location>
</feature>
<evidence type="ECO:0000256" key="2">
    <source>
        <dbReference type="ARBA" id="ARBA00022692"/>
    </source>
</evidence>
<dbReference type="Pfam" id="PF13899">
    <property type="entry name" value="Thioredoxin_7"/>
    <property type="match status" value="1"/>
</dbReference>
<keyword evidence="10" id="KW-1185">Reference proteome</keyword>
<dbReference type="Gene3D" id="3.40.30.10">
    <property type="entry name" value="Glutaredoxin"/>
    <property type="match status" value="1"/>
</dbReference>
<dbReference type="GO" id="GO:0017004">
    <property type="term" value="P:cytochrome complex assembly"/>
    <property type="evidence" value="ECO:0007669"/>
    <property type="project" value="UniProtKB-KW"/>
</dbReference>
<dbReference type="EMBL" id="CP003879">
    <property type="protein sequence ID" value="AFU70162.1"/>
    <property type="molecule type" value="Genomic_DNA"/>
</dbReference>
<gene>
    <name evidence="9" type="ordered locus">P700755_003558</name>
</gene>
<evidence type="ECO:0000256" key="3">
    <source>
        <dbReference type="ARBA" id="ARBA00022748"/>
    </source>
</evidence>
<dbReference type="PANTHER" id="PTHR32234">
    <property type="entry name" value="THIOL:DISULFIDE INTERCHANGE PROTEIN DSBD"/>
    <property type="match status" value="1"/>
</dbReference>
<evidence type="ECO:0000313" key="9">
    <source>
        <dbReference type="EMBL" id="AFU70162.1"/>
    </source>
</evidence>
<dbReference type="STRING" id="313595.P700755_003558"/>
<keyword evidence="7" id="KW-0732">Signal</keyword>
<dbReference type="eggNOG" id="COG4232">
    <property type="taxonomic scope" value="Bacteria"/>
</dbReference>
<reference evidence="9" key="2">
    <citation type="submission" date="2012-09" db="EMBL/GenBank/DDBJ databases">
        <title>The complete sequence of Psychroflexus torquis an extreme psychrophile from sea-ice that is stimulated by light.</title>
        <authorList>
            <person name="Feng S."/>
            <person name="Powell S.M."/>
            <person name="Bowman J.P."/>
        </authorList>
    </citation>
    <scope>NUCLEOTIDE SEQUENCE [LARGE SCALE GENOMIC DNA]</scope>
    <source>
        <strain evidence="9">ATCC 700755</strain>
    </source>
</reference>
<feature type="transmembrane region" description="Helical" evidence="6">
    <location>
        <begin position="448"/>
        <end position="465"/>
    </location>
</feature>
<feature type="domain" description="Cytochrome C biogenesis protein transmembrane" evidence="8">
    <location>
        <begin position="218"/>
        <end position="433"/>
    </location>
</feature>
<evidence type="ECO:0000313" key="10">
    <source>
        <dbReference type="Proteomes" id="UP000008514"/>
    </source>
</evidence>
<feature type="chain" id="PRO_5003877506" evidence="7">
    <location>
        <begin position="28"/>
        <end position="679"/>
    </location>
</feature>
<dbReference type="RefSeq" id="WP_015025708.1">
    <property type="nucleotide sequence ID" value="NC_018721.1"/>
</dbReference>
<sequence>MPKNKLYRSIIFAFVSLVLLSSNTLNAQFGQSNAAEENYLSFQVEAVPLGENVFELQIKALIAENWHLPSQREIPEGENGPIPTEFTFVFEGDAYEIIGKTTEPKGIEKFDKIFKTDLKYFIDEAAFTQKIKVNNADEEFLLDILFMICDEERCLPPDVEAFQLKFDLERQMLQVSGQEIEVDEVDQKLTNSLKIDLKEDRFTLAEKESEEKESNATIFLLGFIGGFIALLTPCVFPMIPLTVSFFTKGAKTKKIGLINASMYAFFIVAIYLILSIPFHLLDSVNPEILNNISTNTYLNIFFFLIFLVFAFSFFGYFEITLPQSWSNRLDQKANSVGGLIGVFFMALTLALVSFSCTGPILGSLLGGSLSGDGGATQLSFGMGGFGLALALPFGLFALFPNWLNSLPKSGGWMTSLKVVLGFLELGLAFKFLSNADMVQHWGFLKREIFIGIWIVIAIAMTLYLFGKIRFPHDPPKPIIKPARKFLGVLTLAFAIYLIPGLTNTSYANLKVLSGFPPPMFYSIYDKETDGPLGLKAYKDFDEGIAVAKSENKPVLVDFTGWACVNCRKMEEQVWSNPRVYKMIKEEYILISLYVDDRKELPEEQQFNYERPKGGVKQIKTIGDKWATFQTVNFQNNSQPFYVLMDANFQMLNKTAAYMPDVEDYYAWLKQGLSEFKGEE</sequence>
<keyword evidence="4 6" id="KW-1133">Transmembrane helix</keyword>
<feature type="transmembrane region" description="Helical" evidence="6">
    <location>
        <begin position="296"/>
        <end position="317"/>
    </location>
</feature>
<evidence type="ECO:0000256" key="7">
    <source>
        <dbReference type="SAM" id="SignalP"/>
    </source>
</evidence>
<evidence type="ECO:0000256" key="6">
    <source>
        <dbReference type="SAM" id="Phobius"/>
    </source>
</evidence>
<evidence type="ECO:0000256" key="1">
    <source>
        <dbReference type="ARBA" id="ARBA00004141"/>
    </source>
</evidence>
<dbReference type="KEGG" id="ptq:P700755_003558"/>
<dbReference type="HOGENOM" id="CLU_015841_0_0_10"/>
<organism evidence="9 10">
    <name type="scientific">Psychroflexus torquis (strain ATCC 700755 / CIP 106069 / ACAM 623)</name>
    <dbReference type="NCBI Taxonomy" id="313595"/>
    <lineage>
        <taxon>Bacteria</taxon>
        <taxon>Pseudomonadati</taxon>
        <taxon>Bacteroidota</taxon>
        <taxon>Flavobacteriia</taxon>
        <taxon>Flavobacteriales</taxon>
        <taxon>Flavobacteriaceae</taxon>
        <taxon>Psychroflexus</taxon>
    </lineage>
</organism>
<protein>
    <submittedName>
        <fullName evidence="9">Thiol:disulfide interchange protein</fullName>
    </submittedName>
</protein>
<dbReference type="OrthoDB" id="9811036at2"/>
<feature type="transmembrane region" description="Helical" evidence="6">
    <location>
        <begin position="411"/>
        <end position="428"/>
    </location>
</feature>
<evidence type="ECO:0000256" key="5">
    <source>
        <dbReference type="ARBA" id="ARBA00023136"/>
    </source>
</evidence>
<comment type="subcellular location">
    <subcellularLocation>
        <location evidence="1">Membrane</location>
        <topology evidence="1">Multi-pass membrane protein</topology>
    </subcellularLocation>
</comment>
<dbReference type="InterPro" id="IPR036249">
    <property type="entry name" value="Thioredoxin-like_sf"/>
</dbReference>
<dbReference type="GO" id="GO:0045454">
    <property type="term" value="P:cell redox homeostasis"/>
    <property type="evidence" value="ECO:0007669"/>
    <property type="project" value="TreeGrafter"/>
</dbReference>
<evidence type="ECO:0000256" key="4">
    <source>
        <dbReference type="ARBA" id="ARBA00022989"/>
    </source>
</evidence>
<accession>K4IHZ5</accession>
<keyword evidence="3" id="KW-0201">Cytochrome c-type biogenesis</keyword>
<keyword evidence="2 6" id="KW-0812">Transmembrane</keyword>
<evidence type="ECO:0000259" key="8">
    <source>
        <dbReference type="Pfam" id="PF02683"/>
    </source>
</evidence>
<proteinExistence type="predicted"/>
<name>K4IHZ5_PSYTT</name>
<dbReference type="GO" id="GO:0016020">
    <property type="term" value="C:membrane"/>
    <property type="evidence" value="ECO:0007669"/>
    <property type="project" value="UniProtKB-SubCell"/>
</dbReference>
<feature type="transmembrane region" description="Helical" evidence="6">
    <location>
        <begin position="255"/>
        <end position="276"/>
    </location>
</feature>
<dbReference type="AlphaFoldDB" id="K4IHZ5"/>
<dbReference type="Pfam" id="PF02683">
    <property type="entry name" value="DsbD_TM"/>
    <property type="match status" value="1"/>
</dbReference>
<dbReference type="InterPro" id="IPR003834">
    <property type="entry name" value="Cyt_c_assmbl_TM_dom"/>
</dbReference>
<feature type="transmembrane region" description="Helical" evidence="6">
    <location>
        <begin position="218"/>
        <end position="243"/>
    </location>
</feature>
<reference evidence="9" key="1">
    <citation type="submission" date="2006-03" db="EMBL/GenBank/DDBJ databases">
        <authorList>
            <person name="Bowman J."/>
            <person name="Ferriera S."/>
            <person name="Johnson J."/>
            <person name="Kravitz S."/>
            <person name="Halpern A."/>
            <person name="Remington K."/>
            <person name="Beeson K."/>
            <person name="Tran B."/>
            <person name="Rogers Y.-H."/>
            <person name="Friedman R."/>
            <person name="Venter J.C."/>
        </authorList>
    </citation>
    <scope>NUCLEOTIDE SEQUENCE [LARGE SCALE GENOMIC DNA]</scope>
    <source>
        <strain evidence="9">ATCC 700755</strain>
    </source>
</reference>
<dbReference type="SUPFAM" id="SSF52833">
    <property type="entry name" value="Thioredoxin-like"/>
    <property type="match status" value="1"/>
</dbReference>
<feature type="signal peptide" evidence="7">
    <location>
        <begin position="1"/>
        <end position="27"/>
    </location>
</feature>
<keyword evidence="5 6" id="KW-0472">Membrane</keyword>
<feature type="transmembrane region" description="Helical" evidence="6">
    <location>
        <begin position="338"/>
        <end position="360"/>
    </location>
</feature>
<feature type="transmembrane region" description="Helical" evidence="6">
    <location>
        <begin position="380"/>
        <end position="399"/>
    </location>
</feature>
<dbReference type="PANTHER" id="PTHR32234:SF0">
    <property type="entry name" value="THIOL:DISULFIDE INTERCHANGE PROTEIN DSBD"/>
    <property type="match status" value="1"/>
</dbReference>
<dbReference type="Proteomes" id="UP000008514">
    <property type="component" value="Chromosome"/>
</dbReference>